<dbReference type="Proteomes" id="UP000707451">
    <property type="component" value="Unassembled WGS sequence"/>
</dbReference>
<evidence type="ECO:0000259" key="5">
    <source>
        <dbReference type="PROSITE" id="PS50089"/>
    </source>
</evidence>
<evidence type="ECO:0000259" key="4">
    <source>
        <dbReference type="PROSITE" id="PS50053"/>
    </source>
</evidence>
<accession>A0A9P7XLZ2</accession>
<dbReference type="SMART" id="SM00049">
    <property type="entry name" value="DEP"/>
    <property type="match status" value="2"/>
</dbReference>
<dbReference type="InterPro" id="IPR001841">
    <property type="entry name" value="Znf_RING"/>
</dbReference>
<dbReference type="PROSITE" id="PS50132">
    <property type="entry name" value="RGS"/>
    <property type="match status" value="1"/>
</dbReference>
<dbReference type="OrthoDB" id="196547at2759"/>
<evidence type="ECO:0000313" key="8">
    <source>
        <dbReference type="EMBL" id="KAG9061951.1"/>
    </source>
</evidence>
<dbReference type="CDD" id="cd17039">
    <property type="entry name" value="Ubl_ubiquitin_like"/>
    <property type="match status" value="1"/>
</dbReference>
<dbReference type="Gene3D" id="1.10.10.10">
    <property type="entry name" value="Winged helix-like DNA-binding domain superfamily/Winged helix DNA-binding domain"/>
    <property type="match status" value="2"/>
</dbReference>
<keyword evidence="2" id="KW-0863">Zinc-finger</keyword>
<dbReference type="Pfam" id="PF13639">
    <property type="entry name" value="zf-RING_2"/>
    <property type="match status" value="1"/>
</dbReference>
<dbReference type="GO" id="GO:0035556">
    <property type="term" value="P:intracellular signal transduction"/>
    <property type="evidence" value="ECO:0007669"/>
    <property type="project" value="InterPro"/>
</dbReference>
<dbReference type="PROSITE" id="PS50186">
    <property type="entry name" value="DEP"/>
    <property type="match status" value="1"/>
</dbReference>
<reference evidence="8" key="1">
    <citation type="submission" date="2021-06" db="EMBL/GenBank/DDBJ databases">
        <title>Genome Sequence of Mortierella hyaline Strain SCG-10, a Cold-Adapted, Nitrate-Reducing Fungus Isolated from Soil in Minnesota, USA.</title>
        <authorList>
            <person name="Aldossari N."/>
        </authorList>
    </citation>
    <scope>NUCLEOTIDE SEQUENCE</scope>
    <source>
        <strain evidence="8">SCG-10</strain>
    </source>
</reference>
<evidence type="ECO:0000256" key="3">
    <source>
        <dbReference type="SAM" id="MobiDB-lite"/>
    </source>
</evidence>
<dbReference type="PROSITE" id="PS50089">
    <property type="entry name" value="ZF_RING_2"/>
    <property type="match status" value="1"/>
</dbReference>
<evidence type="ECO:0000259" key="7">
    <source>
        <dbReference type="PROSITE" id="PS50186"/>
    </source>
</evidence>
<feature type="region of interest" description="Disordered" evidence="3">
    <location>
        <begin position="396"/>
        <end position="443"/>
    </location>
</feature>
<dbReference type="Pfam" id="PF00610">
    <property type="entry name" value="DEP"/>
    <property type="match status" value="1"/>
</dbReference>
<dbReference type="CDD" id="cd16448">
    <property type="entry name" value="RING-H2"/>
    <property type="match status" value="1"/>
</dbReference>
<dbReference type="EMBL" id="JAHRHY010000021">
    <property type="protein sequence ID" value="KAG9061951.1"/>
    <property type="molecule type" value="Genomic_DNA"/>
</dbReference>
<feature type="compositionally biased region" description="Gly residues" evidence="3">
    <location>
        <begin position="427"/>
        <end position="437"/>
    </location>
</feature>
<evidence type="ECO:0000256" key="2">
    <source>
        <dbReference type="PROSITE-ProRule" id="PRU00175"/>
    </source>
</evidence>
<dbReference type="InterPro" id="IPR044926">
    <property type="entry name" value="RGS_subdomain_2"/>
</dbReference>
<dbReference type="InterPro" id="IPR036305">
    <property type="entry name" value="RGS_sf"/>
</dbReference>
<dbReference type="SMART" id="SM00213">
    <property type="entry name" value="UBQ"/>
    <property type="match status" value="1"/>
</dbReference>
<dbReference type="Pfam" id="PF00240">
    <property type="entry name" value="ubiquitin"/>
    <property type="match status" value="1"/>
</dbReference>
<dbReference type="SMART" id="SM00184">
    <property type="entry name" value="RING"/>
    <property type="match status" value="1"/>
</dbReference>
<dbReference type="PROSITE" id="PS50053">
    <property type="entry name" value="UBIQUITIN_2"/>
    <property type="match status" value="1"/>
</dbReference>
<dbReference type="CDD" id="cd04371">
    <property type="entry name" value="DEP"/>
    <property type="match status" value="2"/>
</dbReference>
<dbReference type="InterPro" id="IPR016137">
    <property type="entry name" value="RGS"/>
</dbReference>
<dbReference type="GO" id="GO:0008270">
    <property type="term" value="F:zinc ion binding"/>
    <property type="evidence" value="ECO:0007669"/>
    <property type="project" value="UniProtKB-KW"/>
</dbReference>
<evidence type="ECO:0000313" key="9">
    <source>
        <dbReference type="Proteomes" id="UP000707451"/>
    </source>
</evidence>
<dbReference type="InterPro" id="IPR058855">
    <property type="entry name" value="RGS1/SST2-like_Fungal-DR"/>
</dbReference>
<feature type="domain" description="RING-type" evidence="5">
    <location>
        <begin position="983"/>
        <end position="1023"/>
    </location>
</feature>
<evidence type="ECO:0000256" key="1">
    <source>
        <dbReference type="ARBA" id="ARBA00022700"/>
    </source>
</evidence>
<dbReference type="InterPro" id="IPR029071">
    <property type="entry name" value="Ubiquitin-like_domsf"/>
</dbReference>
<dbReference type="InterPro" id="IPR000626">
    <property type="entry name" value="Ubiquitin-like_dom"/>
</dbReference>
<dbReference type="Gene3D" id="1.10.167.10">
    <property type="entry name" value="Regulator of G-protein Signalling 4, domain 2"/>
    <property type="match status" value="1"/>
</dbReference>
<keyword evidence="1" id="KW-0734">Signal transduction inhibitor</keyword>
<dbReference type="GO" id="GO:0009968">
    <property type="term" value="P:negative regulation of signal transduction"/>
    <property type="evidence" value="ECO:0007669"/>
    <property type="project" value="UniProtKB-KW"/>
</dbReference>
<dbReference type="SUPFAM" id="SSF48097">
    <property type="entry name" value="Regulator of G-protein signaling, RGS"/>
    <property type="match status" value="1"/>
</dbReference>
<sequence length="1045" mass="115497">MAAMKTTTSGRAFAKNIYDLYSTLMISLPITNHKTLFKSYPNSFTSEDAISQLGGLHFIQSNHDSDPNDPTRIITRTVRTHFSLPRDMAKNLCQTFMDAGLFESASDPGKREFQNRGIYHVTGKGAHIVEKFVHRNGLPVEATRHITSNATPRILVLERAEDEDAIVLNQKAVDAIFKRFAGLRPNVVSDGSIDVASSPGRERDRVQANIERCNGIEVKDQQHNYDMYKNTFYGKAAVDWLLDFTTVIGKEEAICIAQEMVTCRYIEQVGEEHRSGPALFRTGNGALYQFTEAGKAVLGWESHARSRGSSVNTDWMEERGVLGSSKMDRVLQSEMLLSTQFKLTSHNISRLPISVASERRRSIDESSLGGSTAYNDDTTLVNGSVRRLSQILSDPSFQTTQSVSGGPMSSYAASSSGRESVGHREGGSTGSSGGSVAGLGSSVQSSTSNVKRLELILDDAELHELFRNFLRANICEENLTFHLEVMSYRTRFEALVHSTRVYAQSLASQDPSTIPGPIPHPAALRELEKQICTHAFAIYETYLIAGAPRELNLPHQMRLDLTAYMQAVVRNMETPSATDGNPSTPTLQSTQQEAGLIGAATGDRAKTPTRELIHIGLFDKADEHIKRLMSTDSVPKFTKSEIYLGVIVSRMKLRNGNGGGSGGAGGNGSLNVIHGKSLRSSRSRSVNLADQPGECVTVPYTADEPVYNIIQRIAMELQETKTDYNYQELYLQGFHLEYPQLPLANYRVLGGTLTYQSIKKGDMSVFVKTLSGGKSLCIGCNPSDSVLDLKKILFKREGVPLGQMQLQHRGKVLDDDDTLESRGIRRMSTLTMSTYVRGGLSLNFVAPITFADVVNSDNVHKVKLVRGGCKERIVRPGTNVHVKCPCTLQYDVVVPMRFGIIELSQEKLPCPKCEKADKTVPVTVGFLTCKYRFLGIKANGAQFTTGWTKVDESDEYQQFDPKKQIGWTRLVIESAPLDGEDNCPLCLKQMDDEDEVETLDCGHRFHEACQARQNPDTTCSSCDFQHVLLNNKKSFLGGLRLRLSQ</sequence>
<organism evidence="8 9">
    <name type="scientific">Linnemannia hyalina</name>
    <dbReference type="NCBI Taxonomy" id="64524"/>
    <lineage>
        <taxon>Eukaryota</taxon>
        <taxon>Fungi</taxon>
        <taxon>Fungi incertae sedis</taxon>
        <taxon>Mucoromycota</taxon>
        <taxon>Mortierellomycotina</taxon>
        <taxon>Mortierellomycetes</taxon>
        <taxon>Mortierellales</taxon>
        <taxon>Mortierellaceae</taxon>
        <taxon>Linnemannia</taxon>
    </lineage>
</organism>
<dbReference type="Pfam" id="PF00615">
    <property type="entry name" value="RGS"/>
    <property type="match status" value="1"/>
</dbReference>
<dbReference type="InterPro" id="IPR000591">
    <property type="entry name" value="DEP_dom"/>
</dbReference>
<dbReference type="SUPFAM" id="SSF57850">
    <property type="entry name" value="RING/U-box"/>
    <property type="match status" value="1"/>
</dbReference>
<gene>
    <name evidence="8" type="ORF">KI688_006668</name>
</gene>
<evidence type="ECO:0000259" key="6">
    <source>
        <dbReference type="PROSITE" id="PS50132"/>
    </source>
</evidence>
<feature type="domain" description="RGS" evidence="6">
    <location>
        <begin position="452"/>
        <end position="647"/>
    </location>
</feature>
<dbReference type="Gene3D" id="3.10.20.90">
    <property type="entry name" value="Phosphatidylinositol 3-kinase Catalytic Subunit, Chain A, domain 1"/>
    <property type="match status" value="1"/>
</dbReference>
<dbReference type="SMART" id="SM00315">
    <property type="entry name" value="RGS"/>
    <property type="match status" value="1"/>
</dbReference>
<feature type="domain" description="DEP" evidence="7">
    <location>
        <begin position="212"/>
        <end position="292"/>
    </location>
</feature>
<dbReference type="SUPFAM" id="SSF54236">
    <property type="entry name" value="Ubiquitin-like"/>
    <property type="match status" value="1"/>
</dbReference>
<protein>
    <recommendedName>
        <fullName evidence="10">RING-type domain-containing protein</fullName>
    </recommendedName>
</protein>
<keyword evidence="2" id="KW-0862">Zinc</keyword>
<dbReference type="PANTHER" id="PTHR10845:SF192">
    <property type="entry name" value="DOUBLE HIT, ISOFORM B"/>
    <property type="match status" value="1"/>
</dbReference>
<name>A0A9P7XLZ2_9FUNG</name>
<dbReference type="AlphaFoldDB" id="A0A9P7XLZ2"/>
<comment type="caution">
    <text evidence="8">The sequence shown here is derived from an EMBL/GenBank/DDBJ whole genome shotgun (WGS) entry which is preliminary data.</text>
</comment>
<proteinExistence type="predicted"/>
<dbReference type="InterPro" id="IPR036388">
    <property type="entry name" value="WH-like_DNA-bd_sf"/>
</dbReference>
<dbReference type="Gene3D" id="3.30.40.10">
    <property type="entry name" value="Zinc/RING finger domain, C3HC4 (zinc finger)"/>
    <property type="match status" value="1"/>
</dbReference>
<dbReference type="Pfam" id="PF25889">
    <property type="entry name" value="WHD_Fungal_DR"/>
    <property type="match status" value="1"/>
</dbReference>
<evidence type="ECO:0008006" key="10">
    <source>
        <dbReference type="Google" id="ProtNLM"/>
    </source>
</evidence>
<feature type="compositionally biased region" description="Low complexity" evidence="3">
    <location>
        <begin position="404"/>
        <end position="419"/>
    </location>
</feature>
<dbReference type="InterPro" id="IPR036390">
    <property type="entry name" value="WH_DNA-bd_sf"/>
</dbReference>
<feature type="domain" description="Ubiquitin-like" evidence="4">
    <location>
        <begin position="763"/>
        <end position="839"/>
    </location>
</feature>
<keyword evidence="9" id="KW-1185">Reference proteome</keyword>
<keyword evidence="2" id="KW-0479">Metal-binding</keyword>
<dbReference type="PANTHER" id="PTHR10845">
    <property type="entry name" value="REGULATOR OF G PROTEIN SIGNALING"/>
    <property type="match status" value="1"/>
</dbReference>
<dbReference type="InterPro" id="IPR013083">
    <property type="entry name" value="Znf_RING/FYVE/PHD"/>
</dbReference>
<dbReference type="SUPFAM" id="SSF46785">
    <property type="entry name" value="Winged helix' DNA-binding domain"/>
    <property type="match status" value="2"/>
</dbReference>